<organism evidence="2 3">
    <name type="scientific">Metarhizium anisopliae BRIP 53293</name>
    <dbReference type="NCBI Taxonomy" id="1291518"/>
    <lineage>
        <taxon>Eukaryota</taxon>
        <taxon>Fungi</taxon>
        <taxon>Dikarya</taxon>
        <taxon>Ascomycota</taxon>
        <taxon>Pezizomycotina</taxon>
        <taxon>Sordariomycetes</taxon>
        <taxon>Hypocreomycetidae</taxon>
        <taxon>Hypocreales</taxon>
        <taxon>Clavicipitaceae</taxon>
        <taxon>Metarhizium</taxon>
    </lineage>
</organism>
<protein>
    <submittedName>
        <fullName evidence="2">Uncharacterized protein</fullName>
    </submittedName>
</protein>
<dbReference type="AlphaFoldDB" id="A0A0D9NZD9"/>
<feature type="compositionally biased region" description="Polar residues" evidence="1">
    <location>
        <begin position="18"/>
        <end position="27"/>
    </location>
</feature>
<evidence type="ECO:0000313" key="2">
    <source>
        <dbReference type="EMBL" id="KJK79178.1"/>
    </source>
</evidence>
<gene>
    <name evidence="2" type="ORF">H634G_05418</name>
</gene>
<dbReference type="Proteomes" id="UP000054544">
    <property type="component" value="Unassembled WGS sequence"/>
</dbReference>
<evidence type="ECO:0000313" key="3">
    <source>
        <dbReference type="Proteomes" id="UP000054544"/>
    </source>
</evidence>
<sequence length="325" mass="36420">MSTEKTADPLSMEEDAAPQSTEQTTDPLSVEETADPLSLTSLLLPMEDTVAPQFTEQTADPLSLAAILSPMEDTVAPQFTEQTADPLSLTGILLSTEDTVAPQSTAQTAQPLFWLLQLEALLCERFRELGHQFAQVREEIVTHVANVIADSAEQDSWDARKFTWLMLREWQDNALTDKVFPEEPPPQDLYRIDVSRIESLRYLPRDSCLRPWDHACLCAAELCNTIRLAVNTNVVLFQDVLEAKRIRRPVGDPPRDAAVVGQSRAEEPLIDGDFLCWSDYLDRLESELLRARQAITAVKKQNLEMASRLSETQAELSEARRSLGL</sequence>
<proteinExistence type="predicted"/>
<feature type="region of interest" description="Disordered" evidence="1">
    <location>
        <begin position="1"/>
        <end position="33"/>
    </location>
</feature>
<accession>A0A0D9NZD9</accession>
<keyword evidence="3" id="KW-1185">Reference proteome</keyword>
<name>A0A0D9NZD9_METAN</name>
<dbReference type="OrthoDB" id="4937622at2759"/>
<evidence type="ECO:0000256" key="1">
    <source>
        <dbReference type="SAM" id="MobiDB-lite"/>
    </source>
</evidence>
<reference evidence="3" key="1">
    <citation type="journal article" date="2014" name="BMC Genomics">
        <title>The genome sequence of the biocontrol fungus Metarhizium anisopliae and comparative genomics of Metarhizium species.</title>
        <authorList>
            <person name="Pattemore J.A."/>
            <person name="Hane J.K."/>
            <person name="Williams A.H."/>
            <person name="Wilson B.A."/>
            <person name="Stodart B.J."/>
            <person name="Ash G.J."/>
        </authorList>
    </citation>
    <scope>NUCLEOTIDE SEQUENCE [LARGE SCALE GENOMIC DNA]</scope>
    <source>
        <strain evidence="3">BRIP 53293</strain>
    </source>
</reference>
<dbReference type="EMBL" id="KE384731">
    <property type="protein sequence ID" value="KJK79178.1"/>
    <property type="molecule type" value="Genomic_DNA"/>
</dbReference>